<dbReference type="PANTHER" id="PTHR43591:SF10">
    <property type="entry name" value="ABC TRANSMEMBRANE TYPE-1 DOMAIN-CONTAINING PROTEIN-RELATED"/>
    <property type="match status" value="1"/>
</dbReference>
<dbReference type="SUPFAM" id="SSF53335">
    <property type="entry name" value="S-adenosyl-L-methionine-dependent methyltransferases"/>
    <property type="match status" value="1"/>
</dbReference>
<feature type="region of interest" description="Disordered" evidence="2">
    <location>
        <begin position="1"/>
        <end position="66"/>
    </location>
</feature>
<accession>A0A430M1P9</accession>
<evidence type="ECO:0000256" key="1">
    <source>
        <dbReference type="ARBA" id="ARBA00038158"/>
    </source>
</evidence>
<evidence type="ECO:0000313" key="4">
    <source>
        <dbReference type="Proteomes" id="UP000287124"/>
    </source>
</evidence>
<reference evidence="3 4" key="1">
    <citation type="submission" date="2017-06" db="EMBL/GenBank/DDBJ databases">
        <title>Comparative genomic analysis of Ambrosia Fusariam Clade fungi.</title>
        <authorList>
            <person name="Stajich J.E."/>
            <person name="Carrillo J."/>
            <person name="Kijimoto T."/>
            <person name="Eskalen A."/>
            <person name="O'Donnell K."/>
            <person name="Kasson M."/>
        </authorList>
    </citation>
    <scope>NUCLEOTIDE SEQUENCE [LARGE SCALE GENOMIC DNA]</scope>
    <source>
        <strain evidence="3 4">UCR1854</strain>
    </source>
</reference>
<proteinExistence type="inferred from homology"/>
<dbReference type="InterPro" id="IPR029063">
    <property type="entry name" value="SAM-dependent_MTases_sf"/>
</dbReference>
<dbReference type="PANTHER" id="PTHR43591">
    <property type="entry name" value="METHYLTRANSFERASE"/>
    <property type="match status" value="1"/>
</dbReference>
<evidence type="ECO:0000313" key="3">
    <source>
        <dbReference type="EMBL" id="RTE81834.1"/>
    </source>
</evidence>
<dbReference type="EMBL" id="MIKF01000035">
    <property type="protein sequence ID" value="RTE81834.1"/>
    <property type="molecule type" value="Genomic_DNA"/>
</dbReference>
<keyword evidence="4" id="KW-1185">Reference proteome</keyword>
<feature type="compositionally biased region" description="Low complexity" evidence="2">
    <location>
        <begin position="52"/>
        <end position="66"/>
    </location>
</feature>
<dbReference type="AlphaFoldDB" id="A0A430M1P9"/>
<comment type="similarity">
    <text evidence="1">Belongs to the methyltransferase superfamily. LaeA methyltransferase family.</text>
</comment>
<feature type="compositionally biased region" description="Low complexity" evidence="2">
    <location>
        <begin position="8"/>
        <end position="21"/>
    </location>
</feature>
<name>A0A430M1P9_9HYPO</name>
<organism evidence="3 4">
    <name type="scientific">Fusarium euwallaceae</name>
    <dbReference type="NCBI Taxonomy" id="1147111"/>
    <lineage>
        <taxon>Eukaryota</taxon>
        <taxon>Fungi</taxon>
        <taxon>Dikarya</taxon>
        <taxon>Ascomycota</taxon>
        <taxon>Pezizomycotina</taxon>
        <taxon>Sordariomycetes</taxon>
        <taxon>Hypocreomycetidae</taxon>
        <taxon>Hypocreales</taxon>
        <taxon>Nectriaceae</taxon>
        <taxon>Fusarium</taxon>
        <taxon>Fusarium solani species complex</taxon>
    </lineage>
</organism>
<dbReference type="GO" id="GO:0008168">
    <property type="term" value="F:methyltransferase activity"/>
    <property type="evidence" value="ECO:0007669"/>
    <property type="project" value="TreeGrafter"/>
</dbReference>
<feature type="compositionally biased region" description="Acidic residues" evidence="2">
    <location>
        <begin position="42"/>
        <end position="51"/>
    </location>
</feature>
<evidence type="ECO:0000256" key="2">
    <source>
        <dbReference type="SAM" id="MobiDB-lite"/>
    </source>
</evidence>
<dbReference type="Pfam" id="PF13489">
    <property type="entry name" value="Methyltransf_23"/>
    <property type="match status" value="1"/>
</dbReference>
<dbReference type="Gene3D" id="3.40.50.150">
    <property type="entry name" value="Vaccinia Virus protein VP39"/>
    <property type="match status" value="1"/>
</dbReference>
<sequence>MSDPPAPVASSPTSPSAAVAAGRSEPGPAVQAQQELVPGPDPQDDDDDGDGDSALGGDAESSTASITSSILEYRKFQGRTYHSDRHPTEYFTPNDEQQSESIDINHQSLTLLLEGKLFLAPIKPDVQKVLDVGTGTGIWAIDFADEYPNAEVIGSDLSPIQPTWIPPNVKFEIDDATLTWTWADNTFDFIHIRYLFGAIRDWTALFKEAYRCCVPGGWIQTAEADVEILSDDGTTELAPVLKTWAKLYAEGGKKLGNAFYVQKEDLQEKGLEAAGFTEMTSVDYKFPVGGWAKDPRMAEIGNFVKATLENDLEGYTLLLWNNILQWGEDEYQVFLMEMRKYLRNRKVHGYMRVRYVYARKPEAE</sequence>
<dbReference type="Proteomes" id="UP000287124">
    <property type="component" value="Unassembled WGS sequence"/>
</dbReference>
<protein>
    <recommendedName>
        <fullName evidence="5">Methyltransferase domain-containing protein</fullName>
    </recommendedName>
</protein>
<gene>
    <name evidence="3" type="ORF">BHE90_003683</name>
</gene>
<dbReference type="CDD" id="cd02440">
    <property type="entry name" value="AdoMet_MTases"/>
    <property type="match status" value="1"/>
</dbReference>
<evidence type="ECO:0008006" key="5">
    <source>
        <dbReference type="Google" id="ProtNLM"/>
    </source>
</evidence>
<comment type="caution">
    <text evidence="3">The sequence shown here is derived from an EMBL/GenBank/DDBJ whole genome shotgun (WGS) entry which is preliminary data.</text>
</comment>